<evidence type="ECO:0000313" key="2">
    <source>
        <dbReference type="Proteomes" id="UP000722357"/>
    </source>
</evidence>
<dbReference type="Gene3D" id="3.40.50.300">
    <property type="entry name" value="P-loop containing nucleotide triphosphate hydrolases"/>
    <property type="match status" value="1"/>
</dbReference>
<dbReference type="AlphaFoldDB" id="A0A921L689"/>
<accession>A0A921L689</accession>
<protein>
    <submittedName>
        <fullName evidence="1">Phosphate ABC transporter ATP-binding protein</fullName>
    </submittedName>
</protein>
<keyword evidence="1" id="KW-0547">Nucleotide-binding</keyword>
<keyword evidence="1" id="KW-0067">ATP-binding</keyword>
<dbReference type="GO" id="GO:0005524">
    <property type="term" value="F:ATP binding"/>
    <property type="evidence" value="ECO:0007669"/>
    <property type="project" value="UniProtKB-KW"/>
</dbReference>
<feature type="non-terminal residue" evidence="1">
    <location>
        <position position="1"/>
    </location>
</feature>
<reference evidence="1" key="2">
    <citation type="submission" date="2021-09" db="EMBL/GenBank/DDBJ databases">
        <authorList>
            <person name="Gilroy R."/>
        </authorList>
    </citation>
    <scope>NUCLEOTIDE SEQUENCE</scope>
    <source>
        <strain evidence="1">9794</strain>
    </source>
</reference>
<evidence type="ECO:0000313" key="1">
    <source>
        <dbReference type="EMBL" id="HJF81742.1"/>
    </source>
</evidence>
<dbReference type="PANTHER" id="PTHR43423">
    <property type="entry name" value="ABC TRANSPORTER I FAMILY MEMBER 17"/>
    <property type="match status" value="1"/>
</dbReference>
<proteinExistence type="predicted"/>
<dbReference type="Proteomes" id="UP000722357">
    <property type="component" value="Unassembled WGS sequence"/>
</dbReference>
<dbReference type="InterPro" id="IPR027417">
    <property type="entry name" value="P-loop_NTPase"/>
</dbReference>
<reference evidence="1" key="1">
    <citation type="journal article" date="2021" name="PeerJ">
        <title>Extensive microbial diversity within the chicken gut microbiome revealed by metagenomics and culture.</title>
        <authorList>
            <person name="Gilroy R."/>
            <person name="Ravi A."/>
            <person name="Getino M."/>
            <person name="Pursley I."/>
            <person name="Horton D.L."/>
            <person name="Alikhan N.F."/>
            <person name="Baker D."/>
            <person name="Gharbi K."/>
            <person name="Hall N."/>
            <person name="Watson M."/>
            <person name="Adriaenssens E.M."/>
            <person name="Foster-Nyarko E."/>
            <person name="Jarju S."/>
            <person name="Secka A."/>
            <person name="Antonio M."/>
            <person name="Oren A."/>
            <person name="Chaudhuri R.R."/>
            <person name="La Ragione R."/>
            <person name="Hildebrand F."/>
            <person name="Pallen M.J."/>
        </authorList>
    </citation>
    <scope>NUCLEOTIDE SEQUENCE</scope>
    <source>
        <strain evidence="1">9794</strain>
    </source>
</reference>
<name>A0A921L689_9BACT</name>
<dbReference type="EMBL" id="DYWE01000085">
    <property type="protein sequence ID" value="HJF81742.1"/>
    <property type="molecule type" value="Genomic_DNA"/>
</dbReference>
<dbReference type="SUPFAM" id="SSF52540">
    <property type="entry name" value="P-loop containing nucleoside triphosphate hydrolases"/>
    <property type="match status" value="1"/>
</dbReference>
<organism evidence="1 2">
    <name type="scientific">Phocaeicola plebeius</name>
    <dbReference type="NCBI Taxonomy" id="310297"/>
    <lineage>
        <taxon>Bacteria</taxon>
        <taxon>Pseudomonadati</taxon>
        <taxon>Bacteroidota</taxon>
        <taxon>Bacteroidia</taxon>
        <taxon>Bacteroidales</taxon>
        <taxon>Bacteroidaceae</taxon>
        <taxon>Phocaeicola</taxon>
    </lineage>
</organism>
<dbReference type="PANTHER" id="PTHR43423:SF1">
    <property type="entry name" value="ABC TRANSPORTER I FAMILY MEMBER 17"/>
    <property type="match status" value="1"/>
</dbReference>
<gene>
    <name evidence="1" type="primary">pstB</name>
    <name evidence="1" type="ORF">K8V40_08850</name>
</gene>
<sequence>TSALDPIATKHIEGLMDQLKKEVTILIVTHNMSQAMRISDRSMFMYMGELIEYDNTEKMFKDPVDERTRAYLTGKMG</sequence>
<comment type="caution">
    <text evidence="1">The sequence shown here is derived from an EMBL/GenBank/DDBJ whole genome shotgun (WGS) entry which is preliminary data.</text>
</comment>